<comment type="caution">
    <text evidence="2">The sequence shown here is derived from an EMBL/GenBank/DDBJ whole genome shotgun (WGS) entry which is preliminary data.</text>
</comment>
<protein>
    <submittedName>
        <fullName evidence="2">Uncharacterized protein</fullName>
    </submittedName>
</protein>
<dbReference type="Proteomes" id="UP000813462">
    <property type="component" value="Unassembled WGS sequence"/>
</dbReference>
<dbReference type="PANTHER" id="PTHR32278">
    <property type="entry name" value="F-BOX DOMAIN-CONTAINING PROTEIN"/>
    <property type="match status" value="1"/>
</dbReference>
<dbReference type="InterPro" id="IPR025886">
    <property type="entry name" value="PP2-like"/>
</dbReference>
<dbReference type="EMBL" id="JAEACU010000007">
    <property type="protein sequence ID" value="KAH7521808.1"/>
    <property type="molecule type" value="Genomic_DNA"/>
</dbReference>
<evidence type="ECO:0000313" key="1">
    <source>
        <dbReference type="EMBL" id="KAH7521803.1"/>
    </source>
</evidence>
<name>A0A978V375_ZIZJJ</name>
<dbReference type="Pfam" id="PF14299">
    <property type="entry name" value="PP2"/>
    <property type="match status" value="1"/>
</dbReference>
<evidence type="ECO:0000313" key="3">
    <source>
        <dbReference type="Proteomes" id="UP000813462"/>
    </source>
</evidence>
<proteinExistence type="predicted"/>
<dbReference type="PANTHER" id="PTHR32278:SF111">
    <property type="entry name" value="F-BOX PROTEIN PP2-B12-RELATED"/>
    <property type="match status" value="1"/>
</dbReference>
<evidence type="ECO:0000313" key="2">
    <source>
        <dbReference type="EMBL" id="KAH7521808.1"/>
    </source>
</evidence>
<dbReference type="AlphaFoldDB" id="A0A978V375"/>
<organism evidence="2 3">
    <name type="scientific">Ziziphus jujuba var. spinosa</name>
    <dbReference type="NCBI Taxonomy" id="714518"/>
    <lineage>
        <taxon>Eukaryota</taxon>
        <taxon>Viridiplantae</taxon>
        <taxon>Streptophyta</taxon>
        <taxon>Embryophyta</taxon>
        <taxon>Tracheophyta</taxon>
        <taxon>Spermatophyta</taxon>
        <taxon>Magnoliopsida</taxon>
        <taxon>eudicotyledons</taxon>
        <taxon>Gunneridae</taxon>
        <taxon>Pentapetalae</taxon>
        <taxon>rosids</taxon>
        <taxon>fabids</taxon>
        <taxon>Rosales</taxon>
        <taxon>Rhamnaceae</taxon>
        <taxon>Paliureae</taxon>
        <taxon>Ziziphus</taxon>
    </lineage>
</organism>
<reference evidence="2" key="1">
    <citation type="journal article" date="2021" name="Front. Plant Sci.">
        <title>Chromosome-Scale Genome Assembly for Chinese Sour Jujube and Insights Into Its Genome Evolution and Domestication Signature.</title>
        <authorList>
            <person name="Shen L.-Y."/>
            <person name="Luo H."/>
            <person name="Wang X.-L."/>
            <person name="Wang X.-M."/>
            <person name="Qiu X.-J."/>
            <person name="Liu H."/>
            <person name="Zhou S.-S."/>
            <person name="Jia K.-H."/>
            <person name="Nie S."/>
            <person name="Bao Y.-T."/>
            <person name="Zhang R.-G."/>
            <person name="Yun Q.-Z."/>
            <person name="Chai Y.-H."/>
            <person name="Lu J.-Y."/>
            <person name="Li Y."/>
            <person name="Zhao S.-W."/>
            <person name="Mao J.-F."/>
            <person name="Jia S.-G."/>
            <person name="Mao Y.-M."/>
        </authorList>
    </citation>
    <scope>NUCLEOTIDE SEQUENCE</scope>
    <source>
        <strain evidence="2">AT0</strain>
        <tissue evidence="2">Leaf</tissue>
    </source>
</reference>
<sequence length="142" mass="16406">MNSDVVWSKFLRHDYHQVLSNLALASSMDSLSKKQLYFHLFRHHVLVDNGDMLSIIWGDTPRYWLWKSIPAESRSYSEWAASLQLCRDRGDGWMEVEMGEFFNDGGEDHGVVVFSLMEIDNYTIKSGLIAEGIKMRAKASRE</sequence>
<gene>
    <name evidence="1" type="ORF">FEM48_Zijuj07G0071000</name>
    <name evidence="2" type="ORF">FEM48_Zijuj07G0071500</name>
</gene>
<accession>A0A978V375</accession>
<dbReference type="EMBL" id="JAEACU010000007">
    <property type="protein sequence ID" value="KAH7521803.1"/>
    <property type="molecule type" value="Genomic_DNA"/>
</dbReference>